<keyword evidence="10" id="KW-0496">Mitochondrion</keyword>
<dbReference type="Gene3D" id="3.40.50.300">
    <property type="entry name" value="P-loop containing nucleotide triphosphate hydrolases"/>
    <property type="match status" value="1"/>
</dbReference>
<evidence type="ECO:0000256" key="13">
    <source>
        <dbReference type="ARBA" id="ARBA00066129"/>
    </source>
</evidence>
<dbReference type="FunFam" id="1.10.8.60:FF:000040">
    <property type="entry name" value="caseinolytic peptidase B protein homolog isoform X1"/>
    <property type="match status" value="1"/>
</dbReference>
<accession>A0A6J3RUS4</accession>
<comment type="subcellular location">
    <subcellularLocation>
        <location evidence="1">Mitochondrion intermembrane space</location>
    </subcellularLocation>
</comment>
<evidence type="ECO:0000256" key="4">
    <source>
        <dbReference type="ARBA" id="ARBA00022741"/>
    </source>
</evidence>
<dbReference type="SMART" id="SM01086">
    <property type="entry name" value="ClpB_D2-small"/>
    <property type="match status" value="1"/>
</dbReference>
<keyword evidence="6" id="KW-0067">ATP-binding</keyword>
<dbReference type="GO" id="GO:0034605">
    <property type="term" value="P:cellular response to heat"/>
    <property type="evidence" value="ECO:0007669"/>
    <property type="project" value="TreeGrafter"/>
</dbReference>
<dbReference type="PROSITE" id="PS50297">
    <property type="entry name" value="ANK_REP_REGION"/>
    <property type="match status" value="2"/>
</dbReference>
<dbReference type="Gene3D" id="1.10.8.60">
    <property type="match status" value="1"/>
</dbReference>
<evidence type="ECO:0000259" key="19">
    <source>
        <dbReference type="SMART" id="SM01086"/>
    </source>
</evidence>
<dbReference type="GO" id="GO:0005758">
    <property type="term" value="C:mitochondrial intermembrane space"/>
    <property type="evidence" value="ECO:0007669"/>
    <property type="project" value="UniProtKB-SubCell"/>
</dbReference>
<dbReference type="InterPro" id="IPR003593">
    <property type="entry name" value="AAA+_ATPase"/>
</dbReference>
<dbReference type="GO" id="GO:0005524">
    <property type="term" value="F:ATP binding"/>
    <property type="evidence" value="ECO:0007669"/>
    <property type="project" value="UniProtKB-KW"/>
</dbReference>
<keyword evidence="3" id="KW-0677">Repeat</keyword>
<dbReference type="SUPFAM" id="SSF52540">
    <property type="entry name" value="P-loop containing nucleoside triphosphate hydrolases"/>
    <property type="match status" value="1"/>
</dbReference>
<evidence type="ECO:0000256" key="5">
    <source>
        <dbReference type="ARBA" id="ARBA00022801"/>
    </source>
</evidence>
<dbReference type="SMART" id="SM00382">
    <property type="entry name" value="AAA"/>
    <property type="match status" value="1"/>
</dbReference>
<dbReference type="RefSeq" id="XP_033718255.1">
    <property type="nucleotide sequence ID" value="XM_033862364.1"/>
</dbReference>
<dbReference type="Gene3D" id="1.25.40.20">
    <property type="entry name" value="Ankyrin repeat-containing domain"/>
    <property type="match status" value="2"/>
</dbReference>
<dbReference type="InterPro" id="IPR027417">
    <property type="entry name" value="P-loop_NTPase"/>
</dbReference>
<keyword evidence="7" id="KW-0809">Transit peptide</keyword>
<sequence length="732" mass="81442">MLGSLVLRRTAPAPRLLLQLLRSPSLRSRGSATDRSVTTGGRGEPQRLRAAIGGRPGTSPALLTREGTATGGRQRGGTETPCLAAATWGRLPSPEDTLPGQDSWNGALNRAGMGVWALATVLVVHCYSKSPSNKDAALVEAVRANNVQEVNRLLSEGADVNARHKLGWTALMVAAINRNDSVVQVLLAAGADPNLGDDFSSVYKTAKEQGIHSLEDGGQDDASWYITNQWTSALEFRRRLGVPASVLVTREDDFSNRLNNRASFKGCTALHYAVLADDYRTVRELLGGGANPLQRNEMGHTPLDYAREGEVMKLLRTSEAKYQEKQRKREAEERRRFPLEQRLKEHIIGQESAIATVGAAIRRKENGWYDEEHPLVFLFLGSSGIGKTELAKQTAKYMHKDAKKGFIRLDMSEFQERHEVAKFIGSPPGYIGHEEGGQLTKKLKQCPNAVVLFDEVDKAHPDVLTIMLQLFDEGRLTDGKGKTIDCKDAIFIMTSNVGSDEIAQHALQLRQEALEMSHNRIAENLGDVQTSDKITISKNFKENVIRPILKAHFRRDEFLGRINEIVYFLPFCHSELIQLVNKELNFWAKRAKQRHNITLLWDREVADVLVDGYNVHYGARSIKHEVERRVVNQLAAAYEQDLLPGGCTLRITVEDSDKQLLKSPELPSPQAEKRPPKLRLEIIDKDSKTHRLDIQAPLNPEKVAEALLFCSSKETISGTAVQLESSPVLTFQ</sequence>
<gene>
    <name evidence="21" type="primary">CLPB</name>
</gene>
<comment type="catalytic activity">
    <reaction evidence="11">
        <text>ATP + H2O = ADP + phosphate + H(+)</text>
        <dbReference type="Rhea" id="RHEA:13065"/>
        <dbReference type="ChEBI" id="CHEBI:15377"/>
        <dbReference type="ChEBI" id="CHEBI:15378"/>
        <dbReference type="ChEBI" id="CHEBI:30616"/>
        <dbReference type="ChEBI" id="CHEBI:43474"/>
        <dbReference type="ChEBI" id="CHEBI:456216"/>
    </reaction>
</comment>
<reference evidence="21" key="1">
    <citation type="submission" date="2025-08" db="UniProtKB">
        <authorList>
            <consortium name="RefSeq"/>
        </authorList>
    </citation>
    <scope>IDENTIFICATION</scope>
    <source>
        <tissue evidence="21">Spleen</tissue>
    </source>
</reference>
<dbReference type="InterPro" id="IPR001270">
    <property type="entry name" value="ClpA/B"/>
</dbReference>
<dbReference type="InterPro" id="IPR003959">
    <property type="entry name" value="ATPase_AAA_core"/>
</dbReference>
<dbReference type="InterPro" id="IPR019489">
    <property type="entry name" value="Clp_ATPase_C"/>
</dbReference>
<dbReference type="GO" id="GO:0016887">
    <property type="term" value="F:ATP hydrolysis activity"/>
    <property type="evidence" value="ECO:0007669"/>
    <property type="project" value="InterPro"/>
</dbReference>
<dbReference type="PRINTS" id="PR00300">
    <property type="entry name" value="CLPPROTEASEA"/>
</dbReference>
<evidence type="ECO:0000256" key="2">
    <source>
        <dbReference type="ARBA" id="ARBA00008675"/>
    </source>
</evidence>
<evidence type="ECO:0000256" key="16">
    <source>
        <dbReference type="PROSITE-ProRule" id="PRU00023"/>
    </source>
</evidence>
<keyword evidence="8" id="KW-0007">Acetylation</keyword>
<evidence type="ECO:0000256" key="15">
    <source>
        <dbReference type="ARBA" id="ARBA00083127"/>
    </source>
</evidence>
<feature type="repeat" description="ANK" evidence="16">
    <location>
        <begin position="166"/>
        <end position="198"/>
    </location>
</feature>
<dbReference type="Pfam" id="PF10431">
    <property type="entry name" value="ClpB_D2-small"/>
    <property type="match status" value="1"/>
</dbReference>
<dbReference type="FunFam" id="3.40.50.300:FF:000641">
    <property type="entry name" value="caseinolytic peptidase B protein homolog isoform X2"/>
    <property type="match status" value="1"/>
</dbReference>
<dbReference type="OrthoDB" id="47330at2759"/>
<dbReference type="Pfam" id="PF12796">
    <property type="entry name" value="Ank_2"/>
    <property type="match status" value="1"/>
</dbReference>
<dbReference type="FunFam" id="1.25.40.20:FF:000203">
    <property type="entry name" value="caseinolytic peptidase B protein homolog isoform X1"/>
    <property type="match status" value="1"/>
</dbReference>
<dbReference type="PANTHER" id="PTHR11638:SF93">
    <property type="entry name" value="MITOCHONDRIAL DISAGGREGASE"/>
    <property type="match status" value="1"/>
</dbReference>
<feature type="domain" description="Clp ATPase C-terminal" evidence="19">
    <location>
        <begin position="571"/>
        <end position="660"/>
    </location>
</feature>
<dbReference type="InterPro" id="IPR002110">
    <property type="entry name" value="Ankyrin_rpt"/>
</dbReference>
<evidence type="ECO:0000256" key="14">
    <source>
        <dbReference type="ARBA" id="ARBA00069063"/>
    </source>
</evidence>
<dbReference type="InParanoid" id="A0A6J3RUS4"/>
<evidence type="ECO:0000313" key="21">
    <source>
        <dbReference type="RefSeq" id="XP_033718255.1"/>
    </source>
</evidence>
<dbReference type="Pfam" id="PF07724">
    <property type="entry name" value="AAA_2"/>
    <property type="match status" value="1"/>
</dbReference>
<name>A0A6J3RUS4_TURTR</name>
<dbReference type="SMART" id="SM00248">
    <property type="entry name" value="ANK"/>
    <property type="match status" value="3"/>
</dbReference>
<evidence type="ECO:0000256" key="9">
    <source>
        <dbReference type="ARBA" id="ARBA00023043"/>
    </source>
</evidence>
<evidence type="ECO:0000259" key="18">
    <source>
        <dbReference type="SMART" id="SM00382"/>
    </source>
</evidence>
<keyword evidence="9 16" id="KW-0040">ANK repeat</keyword>
<feature type="repeat" description="ANK" evidence="16">
    <location>
        <begin position="265"/>
        <end position="297"/>
    </location>
</feature>
<comment type="function">
    <text evidence="12">Functions as a regulatory ATPase and participates in secretion/protein trafficking process. Has ATP-dependent protein disaggregase activity and is required to maintain the solubility of key mitochondrial proteins. Involved in mitochondrial-mediated antiviral innate immunity, activates RIG-I-mediated signal transduction and production of IFNB1 and pro-inflammatory cytokine IL6. Plays a role in granulocyte differentiation.</text>
</comment>
<dbReference type="Proteomes" id="UP000245320">
    <property type="component" value="Chromosome 8"/>
</dbReference>
<evidence type="ECO:0000256" key="1">
    <source>
        <dbReference type="ARBA" id="ARBA00004569"/>
    </source>
</evidence>
<feature type="region of interest" description="Disordered" evidence="17">
    <location>
        <begin position="27"/>
        <end position="80"/>
    </location>
</feature>
<keyword evidence="5" id="KW-0378">Hydrolase</keyword>
<evidence type="ECO:0000313" key="20">
    <source>
        <dbReference type="Proteomes" id="UP000245320"/>
    </source>
</evidence>
<keyword evidence="20" id="KW-1185">Reference proteome</keyword>
<dbReference type="Pfam" id="PF00023">
    <property type="entry name" value="Ank"/>
    <property type="match status" value="1"/>
</dbReference>
<evidence type="ECO:0000256" key="6">
    <source>
        <dbReference type="ARBA" id="ARBA00022840"/>
    </source>
</evidence>
<evidence type="ECO:0000256" key="12">
    <source>
        <dbReference type="ARBA" id="ARBA00060073"/>
    </source>
</evidence>
<evidence type="ECO:0000256" key="8">
    <source>
        <dbReference type="ARBA" id="ARBA00022990"/>
    </source>
</evidence>
<dbReference type="InterPro" id="IPR050130">
    <property type="entry name" value="ClpA_ClpB"/>
</dbReference>
<evidence type="ECO:0000256" key="7">
    <source>
        <dbReference type="ARBA" id="ARBA00022946"/>
    </source>
</evidence>
<evidence type="ECO:0000256" key="10">
    <source>
        <dbReference type="ARBA" id="ARBA00023128"/>
    </source>
</evidence>
<evidence type="ECO:0000256" key="3">
    <source>
        <dbReference type="ARBA" id="ARBA00022737"/>
    </source>
</evidence>
<dbReference type="CDD" id="cd19499">
    <property type="entry name" value="RecA-like_ClpB_Hsp104-like"/>
    <property type="match status" value="1"/>
</dbReference>
<keyword evidence="4" id="KW-0547">Nucleotide-binding</keyword>
<feature type="domain" description="AAA+ ATPase" evidence="18">
    <location>
        <begin position="373"/>
        <end position="513"/>
    </location>
</feature>
<comment type="subunit">
    <text evidence="13">Homododecamer when substrate-bound; the homododecamer consists of 2 homohexamers stacked head-to-head via ANK repeat-mediated interactions. The active substrate-bound form is likely to exist in a dynamic equilibrium between homohexamers and homododecamers. Homotetradecamer in the unbound state which is remodeled upon substrate binding into the homododecamer. Interacts with PHB and PHB2. Interacts with MAVS; the interaction is enhanced by Sendai virus infection.</text>
</comment>
<organism evidence="20 21">
    <name type="scientific">Tursiops truncatus</name>
    <name type="common">Atlantic bottle-nosed dolphin</name>
    <name type="synonym">Delphinus truncatus</name>
    <dbReference type="NCBI Taxonomy" id="9739"/>
    <lineage>
        <taxon>Eukaryota</taxon>
        <taxon>Metazoa</taxon>
        <taxon>Chordata</taxon>
        <taxon>Craniata</taxon>
        <taxon>Vertebrata</taxon>
        <taxon>Euteleostomi</taxon>
        <taxon>Mammalia</taxon>
        <taxon>Eutheria</taxon>
        <taxon>Laurasiatheria</taxon>
        <taxon>Artiodactyla</taxon>
        <taxon>Whippomorpha</taxon>
        <taxon>Cetacea</taxon>
        <taxon>Odontoceti</taxon>
        <taxon>Delphinidae</taxon>
        <taxon>Tursiops</taxon>
    </lineage>
</organism>
<protein>
    <recommendedName>
        <fullName evidence="14">Mitochondrial disaggregase</fullName>
    </recommendedName>
    <alternativeName>
        <fullName evidence="15">Suppressor of potassium transport defect 3</fullName>
    </alternativeName>
</protein>
<dbReference type="InterPro" id="IPR036770">
    <property type="entry name" value="Ankyrin_rpt-contain_sf"/>
</dbReference>
<proteinExistence type="inferred from homology"/>
<dbReference type="PANTHER" id="PTHR11638">
    <property type="entry name" value="ATP-DEPENDENT CLP PROTEASE"/>
    <property type="match status" value="1"/>
</dbReference>
<evidence type="ECO:0000256" key="11">
    <source>
        <dbReference type="ARBA" id="ARBA00049360"/>
    </source>
</evidence>
<dbReference type="AlphaFoldDB" id="A0A6J3RUS4"/>
<dbReference type="CTD" id="81570"/>
<dbReference type="SUPFAM" id="SSF48403">
    <property type="entry name" value="Ankyrin repeat"/>
    <property type="match status" value="1"/>
</dbReference>
<evidence type="ECO:0000256" key="17">
    <source>
        <dbReference type="SAM" id="MobiDB-lite"/>
    </source>
</evidence>
<dbReference type="FunCoup" id="A0A6J3RUS4">
    <property type="interactions" value="552"/>
</dbReference>
<comment type="similarity">
    <text evidence="2">Belongs to the ClpA/ClpB family.</text>
</comment>
<feature type="repeat" description="ANK" evidence="16">
    <location>
        <begin position="133"/>
        <end position="165"/>
    </location>
</feature>
<dbReference type="PROSITE" id="PS50088">
    <property type="entry name" value="ANK_REPEAT"/>
    <property type="match status" value="3"/>
</dbReference>